<dbReference type="AlphaFoldDB" id="A0A382V0W9"/>
<gene>
    <name evidence="1" type="ORF">METZ01_LOCUS392996</name>
</gene>
<evidence type="ECO:0000313" key="1">
    <source>
        <dbReference type="EMBL" id="SVD40142.1"/>
    </source>
</evidence>
<reference evidence="1" key="1">
    <citation type="submission" date="2018-05" db="EMBL/GenBank/DDBJ databases">
        <authorList>
            <person name="Lanie J.A."/>
            <person name="Ng W.-L."/>
            <person name="Kazmierczak K.M."/>
            <person name="Andrzejewski T.M."/>
            <person name="Davidsen T.M."/>
            <person name="Wayne K.J."/>
            <person name="Tettelin H."/>
            <person name="Glass J.I."/>
            <person name="Rusch D."/>
            <person name="Podicherti R."/>
            <person name="Tsui H.-C.T."/>
            <person name="Winkler M.E."/>
        </authorList>
    </citation>
    <scope>NUCLEOTIDE SEQUENCE</scope>
</reference>
<organism evidence="1">
    <name type="scientific">marine metagenome</name>
    <dbReference type="NCBI Taxonomy" id="408172"/>
    <lineage>
        <taxon>unclassified sequences</taxon>
        <taxon>metagenomes</taxon>
        <taxon>ecological metagenomes</taxon>
    </lineage>
</organism>
<name>A0A382V0W9_9ZZZZ</name>
<accession>A0A382V0W9</accession>
<dbReference type="EMBL" id="UINC01148325">
    <property type="protein sequence ID" value="SVD40142.1"/>
    <property type="molecule type" value="Genomic_DNA"/>
</dbReference>
<proteinExistence type="predicted"/>
<sequence length="75" mass="7412">MTNFGSGYTMIPAVTITDTGNGVGAVATAALETTSDVSSLSLSGHQTSAGQIKLAYSVASGDCAAKRGSITLNKS</sequence>
<protein>
    <submittedName>
        <fullName evidence="1">Uncharacterized protein</fullName>
    </submittedName>
</protein>